<dbReference type="EMBL" id="JAERRF010000004">
    <property type="protein sequence ID" value="MBL1096439.1"/>
    <property type="molecule type" value="Genomic_DNA"/>
</dbReference>
<keyword evidence="4" id="KW-1185">Reference proteome</keyword>
<accession>A0ABS1N8M9</accession>
<dbReference type="InterPro" id="IPR018929">
    <property type="entry name" value="DUF2510"/>
</dbReference>
<feature type="region of interest" description="Disordered" evidence="1">
    <location>
        <begin position="129"/>
        <end position="178"/>
    </location>
</feature>
<feature type="compositionally biased region" description="Pro residues" evidence="1">
    <location>
        <begin position="58"/>
        <end position="85"/>
    </location>
</feature>
<organism evidence="3 4">
    <name type="scientific">Streptomyces coffeae</name>
    <dbReference type="NCBI Taxonomy" id="621382"/>
    <lineage>
        <taxon>Bacteria</taxon>
        <taxon>Bacillati</taxon>
        <taxon>Actinomycetota</taxon>
        <taxon>Actinomycetes</taxon>
        <taxon>Kitasatosporales</taxon>
        <taxon>Streptomycetaceae</taxon>
        <taxon>Streptomyces</taxon>
    </lineage>
</organism>
<name>A0ABS1N8M9_9ACTN</name>
<dbReference type="Proteomes" id="UP000634229">
    <property type="component" value="Unassembled WGS sequence"/>
</dbReference>
<evidence type="ECO:0000313" key="4">
    <source>
        <dbReference type="Proteomes" id="UP000634229"/>
    </source>
</evidence>
<sequence length="351" mass="35529">MTTPPGWYPDPEHHGPGPASERYWDGSAWTDNRRGAQGGPDAQSVHYAPTMHAMPSVQGPPAPPGPPAQPPAPGYSVPQAPPGAPVPGAAPGYPGAPGPGARGGSSKTGALVVAGVVLVAAVVGGVMLFQDDDDGDSRAKGDSAPKVPGGKGGGTVSIPPVDPSGPSGGGPDDPSAAEDRVNHISVPILTGWTEYKGVKDGVGLSGAPTPCAKKPEKSCALGGIRTLTAFPKDYKAKTAEGMAKEDIPKNAVDAYSKENYGGIVSHKELKSEAVTVAGQQGYRVLWQVDNAVGDDGYVQSLVFPNPKGTAGSTGEGMPKTMVLISFAIDKNAAAPPLSHMDTITQGIKVLS</sequence>
<reference evidence="3 4" key="1">
    <citation type="submission" date="2021-01" db="EMBL/GenBank/DDBJ databases">
        <title>WGS of actinomycetes isolated from Thailand.</title>
        <authorList>
            <person name="Thawai C."/>
        </authorList>
    </citation>
    <scope>NUCLEOTIDE SEQUENCE [LARGE SCALE GENOMIC DNA]</scope>
    <source>
        <strain evidence="3 4">CA1R205</strain>
    </source>
</reference>
<protein>
    <submittedName>
        <fullName evidence="3">DUF2510 domain-containing protein</fullName>
    </submittedName>
</protein>
<dbReference type="Pfam" id="PF10708">
    <property type="entry name" value="DUF2510"/>
    <property type="match status" value="1"/>
</dbReference>
<evidence type="ECO:0000256" key="1">
    <source>
        <dbReference type="SAM" id="MobiDB-lite"/>
    </source>
</evidence>
<feature type="region of interest" description="Disordered" evidence="1">
    <location>
        <begin position="1"/>
        <end position="105"/>
    </location>
</feature>
<comment type="caution">
    <text evidence="3">The sequence shown here is derived from an EMBL/GenBank/DDBJ whole genome shotgun (WGS) entry which is preliminary data.</text>
</comment>
<evidence type="ECO:0000313" key="3">
    <source>
        <dbReference type="EMBL" id="MBL1096439.1"/>
    </source>
</evidence>
<evidence type="ECO:0000259" key="2">
    <source>
        <dbReference type="Pfam" id="PF10708"/>
    </source>
</evidence>
<gene>
    <name evidence="3" type="ORF">JK363_07145</name>
</gene>
<proteinExistence type="predicted"/>
<feature type="domain" description="DUF2510" evidence="2">
    <location>
        <begin position="5"/>
        <end position="41"/>
    </location>
</feature>